<keyword evidence="1" id="KW-0732">Signal</keyword>
<sequence length="75" mass="8090">MISCALPVHVQVLLALHFYASGSFQSFVDDVVHLSQLSASRVVKSVGQTIVLMATEGIRFPTTRGFLAIAGFPRV</sequence>
<evidence type="ECO:0000256" key="1">
    <source>
        <dbReference type="SAM" id="SignalP"/>
    </source>
</evidence>
<dbReference type="EnsemblMetazoa" id="ISCW009972-RA">
    <property type="protein sequence ID" value="ISCW009972-PA"/>
    <property type="gene ID" value="ISCW009972"/>
</dbReference>
<feature type="chain" id="PRO_5014568192" description="Secreted protein" evidence="1">
    <location>
        <begin position="16"/>
        <end position="75"/>
    </location>
</feature>
<proteinExistence type="predicted"/>
<dbReference type="Proteomes" id="UP000001555">
    <property type="component" value="Unassembled WGS sequence"/>
</dbReference>
<accession>B7Q0B8</accession>
<dbReference type="InParanoid" id="B7Q0B8"/>
<evidence type="ECO:0008006" key="5">
    <source>
        <dbReference type="Google" id="ProtNLM"/>
    </source>
</evidence>
<evidence type="ECO:0000313" key="2">
    <source>
        <dbReference type="EMBL" id="EEC12290.1"/>
    </source>
</evidence>
<name>B7Q0B8_IXOSC</name>
<dbReference type="EMBL" id="ABJB010977387">
    <property type="status" value="NOT_ANNOTATED_CDS"/>
    <property type="molecule type" value="Genomic_DNA"/>
</dbReference>
<dbReference type="HOGENOM" id="CLU_2673858_0_0_1"/>
<reference evidence="2 4" key="1">
    <citation type="submission" date="2008-03" db="EMBL/GenBank/DDBJ databases">
        <title>Annotation of Ixodes scapularis.</title>
        <authorList>
            <consortium name="Ixodes scapularis Genome Project Consortium"/>
            <person name="Caler E."/>
            <person name="Hannick L.I."/>
            <person name="Bidwell S."/>
            <person name="Joardar V."/>
            <person name="Thiagarajan M."/>
            <person name="Amedeo P."/>
            <person name="Galinsky K.J."/>
            <person name="Schobel S."/>
            <person name="Inman J."/>
            <person name="Hostetler J."/>
            <person name="Miller J."/>
            <person name="Hammond M."/>
            <person name="Megy K."/>
            <person name="Lawson D."/>
            <person name="Kodira C."/>
            <person name="Sutton G."/>
            <person name="Meyer J."/>
            <person name="Hill C.A."/>
            <person name="Birren B."/>
            <person name="Nene V."/>
            <person name="Collins F."/>
            <person name="Alarcon-Chaidez F."/>
            <person name="Wikel S."/>
            <person name="Strausberg R."/>
        </authorList>
    </citation>
    <scope>NUCLEOTIDE SEQUENCE [LARGE SCALE GENOMIC DNA]</scope>
    <source>
        <strain evidence="4">Wikel</strain>
        <strain evidence="2">Wikel colony</strain>
    </source>
</reference>
<dbReference type="VEuPathDB" id="VectorBase:ISCW009972"/>
<evidence type="ECO:0000313" key="4">
    <source>
        <dbReference type="Proteomes" id="UP000001555"/>
    </source>
</evidence>
<dbReference type="EMBL" id="ABJB011141498">
    <property type="status" value="NOT_ANNOTATED_CDS"/>
    <property type="molecule type" value="Genomic_DNA"/>
</dbReference>
<dbReference type="EMBL" id="DS831627">
    <property type="protein sequence ID" value="EEC12290.1"/>
    <property type="molecule type" value="Genomic_DNA"/>
</dbReference>
<gene>
    <name evidence="2" type="ORF">IscW_ISCW009972</name>
</gene>
<protein>
    <recommendedName>
        <fullName evidence="5">Secreted protein</fullName>
    </recommendedName>
</protein>
<feature type="signal peptide" evidence="1">
    <location>
        <begin position="1"/>
        <end position="15"/>
    </location>
</feature>
<dbReference type="PaxDb" id="6945-B7Q0B8"/>
<reference evidence="3" key="2">
    <citation type="submission" date="2020-05" db="UniProtKB">
        <authorList>
            <consortium name="EnsemblMetazoa"/>
        </authorList>
    </citation>
    <scope>IDENTIFICATION</scope>
    <source>
        <strain evidence="3">wikel</strain>
    </source>
</reference>
<dbReference type="AlphaFoldDB" id="B7Q0B8"/>
<organism>
    <name type="scientific">Ixodes scapularis</name>
    <name type="common">Black-legged tick</name>
    <name type="synonym">Deer tick</name>
    <dbReference type="NCBI Taxonomy" id="6945"/>
    <lineage>
        <taxon>Eukaryota</taxon>
        <taxon>Metazoa</taxon>
        <taxon>Ecdysozoa</taxon>
        <taxon>Arthropoda</taxon>
        <taxon>Chelicerata</taxon>
        <taxon>Arachnida</taxon>
        <taxon>Acari</taxon>
        <taxon>Parasitiformes</taxon>
        <taxon>Ixodida</taxon>
        <taxon>Ixodoidea</taxon>
        <taxon>Ixodidae</taxon>
        <taxon>Ixodinae</taxon>
        <taxon>Ixodes</taxon>
    </lineage>
</organism>
<keyword evidence="4" id="KW-1185">Reference proteome</keyword>
<evidence type="ECO:0000313" key="3">
    <source>
        <dbReference type="EnsemblMetazoa" id="ISCW009972-PA"/>
    </source>
</evidence>
<dbReference type="VEuPathDB" id="VectorBase:ISCI009972"/>